<dbReference type="GO" id="GO:0072686">
    <property type="term" value="C:mitotic spindle"/>
    <property type="evidence" value="ECO:0000318"/>
    <property type="project" value="GO_Central"/>
</dbReference>
<keyword evidence="7" id="KW-1185">Reference proteome</keyword>
<keyword evidence="4" id="KW-0159">Chromosome partition</keyword>
<dbReference type="GO" id="GO:0005634">
    <property type="term" value="C:nucleus"/>
    <property type="evidence" value="ECO:0000318"/>
    <property type="project" value="GO_Central"/>
</dbReference>
<evidence type="ECO:0000313" key="7">
    <source>
        <dbReference type="Proteomes" id="UP000005239"/>
    </source>
</evidence>
<dbReference type="PROSITE" id="PS51700">
    <property type="entry name" value="SEPARIN"/>
    <property type="match status" value="1"/>
</dbReference>
<name>A0A2A6BYR9_PRIPA</name>
<evidence type="ECO:0000256" key="5">
    <source>
        <dbReference type="SAM" id="MobiDB-lite"/>
    </source>
</evidence>
<evidence type="ECO:0000256" key="2">
    <source>
        <dbReference type="ARBA" id="ARBA00012489"/>
    </source>
</evidence>
<dbReference type="GO" id="GO:0051307">
    <property type="term" value="P:meiotic chromosome separation"/>
    <property type="evidence" value="ECO:0000318"/>
    <property type="project" value="GO_Central"/>
</dbReference>
<dbReference type="GO" id="GO:0004197">
    <property type="term" value="F:cysteine-type endopeptidase activity"/>
    <property type="evidence" value="ECO:0000318"/>
    <property type="project" value="GO_Central"/>
</dbReference>
<feature type="compositionally biased region" description="Polar residues" evidence="5">
    <location>
        <begin position="1"/>
        <end position="10"/>
    </location>
</feature>
<dbReference type="InterPro" id="IPR005314">
    <property type="entry name" value="Peptidase_C50"/>
</dbReference>
<gene>
    <name evidence="6" type="primary">WBGene00276965</name>
</gene>
<dbReference type="Pfam" id="PF03568">
    <property type="entry name" value="Separin_C"/>
    <property type="match status" value="1"/>
</dbReference>
<dbReference type="GO" id="GO:0005813">
    <property type="term" value="C:centrosome"/>
    <property type="evidence" value="ECO:0000318"/>
    <property type="project" value="GO_Central"/>
</dbReference>
<sequence>MSRSTRSTTRILGAKSPSRNERKNPAPAKDIRDPLGDAIATINTLMESFVHSATEVQMLISSEIEVICKQDNHFMSAIVNDKNALEQLCTRVSQINNTLKTRKILENAVQQWHQLMKNNPITSILKLGSKIRREICCAGRGIAASLFITGNIYSGLTILKEVVEVSDHDPHSAVILLRWLVRLCEWEAMEKYLEYDRQREKSSLEGFDEFVSICRDILDFHRSPKGREQKAIDLMKRCDQLNEANDKTFQVYESQMLVYSALALVSKVAGIGSRNMMDPLYCIDNAYQRADAVVKSRWASFSFDKPLDGLKTKSDNTVDYLKTASAVAEYFELLRIMVNEYVRITETMTLLLFTRLRSEAEKDEVISVKKLIHSTFISQDEVNKTTKEGEGGSCLTPIISKLSCASLSPLHIPSPSSTCSCYLCLEYRYNPSFAFLSSKVSFLYSGYSKEAVKSLVSRYNDIRSDFAPLQQKLMYMSADKPRAPSWMCDEMGKLIISFLLSPIGLSMGRKDSQRTDLLNIANRICSYSSQLCLPYRLILKHLTRKPKDALSFPWMSSKSIITSFGDLSIGSEGQRNTTPSRSPFLRKLNTPIRPKRKSVGDESMEKEEEEERNEFTNYSHLLYHDWRSRICEQLALKSNDSWKKAMYLSESVAVSTRQARRLIDGNIKPFGFKSVDEFKGAVSKMPQDMTVNELVVTMSGDLYLIKVNSMYTPIVIPLARENKWTTIMEGFTRAMTKSDETAQAGKELTDAKKYWEGRRKAEEMMRKAMVDMESDLLGAFAPLLLPSRKLTKDGESVVTSLIRCGEGSMKKDIAREMVSIAAQISYTKFKPLVECMGVLEKWSTLQMNALLEMKKNKNDQGCGKLILQTKNLPFVFFVLSTELSRSPWEAVSIIHEKAHSSRLISIHQLFSLLNSSNNVPYSANPLSAFYILDPADNLAATKNRLTPIVEKVSSWKGVTGRAPDKYQVGSIITENDFFIFLGHGDGFKHLSRSVIRKSRCRSVVLLMGCSSVHTVHEGRGMDGKGAVIDYSVASCPCLVGCIYTVTDGEIDKYFTAFVNDGLARHLNHKDDLTPSSELRLHLEAMAKARTKVKLPYLTGSTVVSYGIPIDIRVKNTP</sequence>
<organism evidence="6 7">
    <name type="scientific">Pristionchus pacificus</name>
    <name type="common">Parasitic nematode worm</name>
    <dbReference type="NCBI Taxonomy" id="54126"/>
    <lineage>
        <taxon>Eukaryota</taxon>
        <taxon>Metazoa</taxon>
        <taxon>Ecdysozoa</taxon>
        <taxon>Nematoda</taxon>
        <taxon>Chromadorea</taxon>
        <taxon>Rhabditida</taxon>
        <taxon>Rhabditina</taxon>
        <taxon>Diplogasteromorpha</taxon>
        <taxon>Diplogasteroidea</taxon>
        <taxon>Neodiplogasteridae</taxon>
        <taxon>Pristionchus</taxon>
    </lineage>
</organism>
<evidence type="ECO:0000256" key="1">
    <source>
        <dbReference type="ARBA" id="ARBA00000451"/>
    </source>
</evidence>
<dbReference type="InterPro" id="IPR030397">
    <property type="entry name" value="SEPARIN_core_dom"/>
</dbReference>
<accession>A0A8R1YXA3</accession>
<reference evidence="7" key="1">
    <citation type="journal article" date="2008" name="Nat. Genet.">
        <title>The Pristionchus pacificus genome provides a unique perspective on nematode lifestyle and parasitism.</title>
        <authorList>
            <person name="Dieterich C."/>
            <person name="Clifton S.W."/>
            <person name="Schuster L.N."/>
            <person name="Chinwalla A."/>
            <person name="Delehaunty K."/>
            <person name="Dinkelacker I."/>
            <person name="Fulton L."/>
            <person name="Fulton R."/>
            <person name="Godfrey J."/>
            <person name="Minx P."/>
            <person name="Mitreva M."/>
            <person name="Roeseler W."/>
            <person name="Tian H."/>
            <person name="Witte H."/>
            <person name="Yang S.P."/>
            <person name="Wilson R.K."/>
            <person name="Sommer R.J."/>
        </authorList>
    </citation>
    <scope>NUCLEOTIDE SEQUENCE [LARGE SCALE GENOMIC DNA]</scope>
    <source>
        <strain evidence="7">PS312</strain>
    </source>
</reference>
<dbReference type="GO" id="GO:0005737">
    <property type="term" value="C:cytoplasm"/>
    <property type="evidence" value="ECO:0000318"/>
    <property type="project" value="GO_Central"/>
</dbReference>
<dbReference type="EC" id="3.4.22.49" evidence="2"/>
<evidence type="ECO:0000256" key="3">
    <source>
        <dbReference type="ARBA" id="ARBA00022801"/>
    </source>
</evidence>
<proteinExistence type="predicted"/>
<evidence type="ECO:0000313" key="6">
    <source>
        <dbReference type="EnsemblMetazoa" id="PPA38596.1"/>
    </source>
</evidence>
<comment type="catalytic activity">
    <reaction evidence="1">
        <text>All bonds known to be hydrolyzed by this endopeptidase have arginine in P1 and an acidic residue in P4. P6 is often occupied by an acidic residue or by a hydroxy-amino-acid residue, the phosphorylation of which enhances cleavage.</text>
        <dbReference type="EC" id="3.4.22.49"/>
    </reaction>
</comment>
<dbReference type="Proteomes" id="UP000005239">
    <property type="component" value="Unassembled WGS sequence"/>
</dbReference>
<feature type="compositionally biased region" description="Basic and acidic residues" evidence="5">
    <location>
        <begin position="18"/>
        <end position="32"/>
    </location>
</feature>
<dbReference type="EnsemblMetazoa" id="PPA38596.1">
    <property type="protein sequence ID" value="PPA38596.1"/>
    <property type="gene ID" value="WBGene00276965"/>
</dbReference>
<protein>
    <recommendedName>
        <fullName evidence="2">separase</fullName>
        <ecNumber evidence="2">3.4.22.49</ecNumber>
    </recommendedName>
</protein>
<evidence type="ECO:0000256" key="4">
    <source>
        <dbReference type="ARBA" id="ARBA00022829"/>
    </source>
</evidence>
<dbReference type="OrthoDB" id="10255632at2759"/>
<dbReference type="GO" id="GO:0006508">
    <property type="term" value="P:proteolysis"/>
    <property type="evidence" value="ECO:0007669"/>
    <property type="project" value="InterPro"/>
</dbReference>
<dbReference type="AlphaFoldDB" id="A0A2A6BYR9"/>
<keyword evidence="3" id="KW-0378">Hydrolase</keyword>
<dbReference type="PANTHER" id="PTHR12792:SF0">
    <property type="entry name" value="SEPARIN"/>
    <property type="match status" value="1"/>
</dbReference>
<accession>A0A2A6BYR9</accession>
<dbReference type="PANTHER" id="PTHR12792">
    <property type="entry name" value="EXTRA SPINDLE POLES 1-RELATED"/>
    <property type="match status" value="1"/>
</dbReference>
<feature type="region of interest" description="Disordered" evidence="5">
    <location>
        <begin position="1"/>
        <end position="32"/>
    </location>
</feature>
<reference evidence="6" key="2">
    <citation type="submission" date="2022-06" db="UniProtKB">
        <authorList>
            <consortium name="EnsemblMetazoa"/>
        </authorList>
    </citation>
    <scope>IDENTIFICATION</scope>
    <source>
        <strain evidence="6">PS312</strain>
    </source>
</reference>